<dbReference type="AlphaFoldDB" id="A0A8J6HYI5"/>
<comment type="caution">
    <text evidence="2">The sequence shown here is derived from an EMBL/GenBank/DDBJ whole genome shotgun (WGS) entry which is preliminary data.</text>
</comment>
<feature type="transmembrane region" description="Helical" evidence="1">
    <location>
        <begin position="27"/>
        <end position="45"/>
    </location>
</feature>
<keyword evidence="1" id="KW-0472">Membrane</keyword>
<accession>A0A8J6HYI5</accession>
<reference evidence="2" key="1">
    <citation type="submission" date="2020-06" db="EMBL/GenBank/DDBJ databases">
        <title>Novel chitinolytic bacterium.</title>
        <authorList>
            <person name="Ungkulpasvich U."/>
            <person name="Kosugi A."/>
            <person name="Uke A."/>
        </authorList>
    </citation>
    <scope>NUCLEOTIDE SEQUENCE</scope>
    <source>
        <strain evidence="2">UUS1-1</strain>
    </source>
</reference>
<dbReference type="InterPro" id="IPR007487">
    <property type="entry name" value="ABC_transpt-TYRBP-like"/>
</dbReference>
<keyword evidence="1" id="KW-0812">Transmembrane</keyword>
<dbReference type="Pfam" id="PF04392">
    <property type="entry name" value="ABC_sub_bind"/>
    <property type="match status" value="1"/>
</dbReference>
<sequence>MRSYRSAFLFSARSQGKRRVNALKKKGVLLLVVILLVSVGVFFFLRQPATDTLKTDTLKIGIVQIVEHPALDSARQGFIDLLTERGYVEGENITYEIQNAQGDMATANTIAQKFKNANLDLILAIATPTAQAVANLIKDKPILFTAVTDPVAAGLVESAERPGTNVTGTNDLQPMEAQFKLAQELVPQAKRVGIIYNAGETNSVTQVKMAKDITAELGLTVVEATVDTSAGVLQAAQSFIGRVDLIYVPTDNTVVSAFSSVVKVAEENKLPIIAGEANLVSQGALATVGVNYYRLGRQTAEMALRIIEEGAKPQTMPVESQKKTELVINEDVARALGINLSAAMREIATLIRNQ</sequence>
<evidence type="ECO:0000313" key="2">
    <source>
        <dbReference type="EMBL" id="MBA2132191.1"/>
    </source>
</evidence>
<organism evidence="2 3">
    <name type="scientific">Capillibacterium thermochitinicola</name>
    <dbReference type="NCBI Taxonomy" id="2699427"/>
    <lineage>
        <taxon>Bacteria</taxon>
        <taxon>Bacillati</taxon>
        <taxon>Bacillota</taxon>
        <taxon>Capillibacterium</taxon>
    </lineage>
</organism>
<name>A0A8J6HYI5_9FIRM</name>
<evidence type="ECO:0000256" key="1">
    <source>
        <dbReference type="SAM" id="Phobius"/>
    </source>
</evidence>
<dbReference type="PANTHER" id="PTHR35271">
    <property type="entry name" value="ABC TRANSPORTER, SUBSTRATE-BINDING LIPOPROTEIN-RELATED"/>
    <property type="match status" value="1"/>
</dbReference>
<dbReference type="InterPro" id="IPR028082">
    <property type="entry name" value="Peripla_BP_I"/>
</dbReference>
<keyword evidence="1" id="KW-1133">Transmembrane helix</keyword>
<dbReference type="Gene3D" id="3.40.50.2300">
    <property type="match status" value="2"/>
</dbReference>
<proteinExistence type="predicted"/>
<dbReference type="CDD" id="cd06325">
    <property type="entry name" value="PBP1_ABC_unchar_transporter"/>
    <property type="match status" value="1"/>
</dbReference>
<keyword evidence="3" id="KW-1185">Reference proteome</keyword>
<gene>
    <name evidence="2" type="ORF">G5B42_01295</name>
</gene>
<dbReference type="EMBL" id="JAAKDE010000002">
    <property type="protein sequence ID" value="MBA2132191.1"/>
    <property type="molecule type" value="Genomic_DNA"/>
</dbReference>
<dbReference type="Proteomes" id="UP000657177">
    <property type="component" value="Unassembled WGS sequence"/>
</dbReference>
<evidence type="ECO:0000313" key="3">
    <source>
        <dbReference type="Proteomes" id="UP000657177"/>
    </source>
</evidence>
<dbReference type="SUPFAM" id="SSF53822">
    <property type="entry name" value="Periplasmic binding protein-like I"/>
    <property type="match status" value="1"/>
</dbReference>
<protein>
    <submittedName>
        <fullName evidence="2">ABC transporter substrate-binding protein</fullName>
    </submittedName>
</protein>
<dbReference type="PANTHER" id="PTHR35271:SF1">
    <property type="entry name" value="ABC TRANSPORTER, SUBSTRATE-BINDING LIPOPROTEIN"/>
    <property type="match status" value="1"/>
</dbReference>